<dbReference type="Proteomes" id="UP000026961">
    <property type="component" value="Chromosome 5"/>
</dbReference>
<name>A0A0D9ZYP6_9ORYZ</name>
<accession>A0A0D9ZYP6</accession>
<protein>
    <submittedName>
        <fullName evidence="1">Uncharacterized protein</fullName>
    </submittedName>
</protein>
<reference evidence="1" key="1">
    <citation type="submission" date="2015-04" db="UniProtKB">
        <authorList>
            <consortium name="EnsemblPlants"/>
        </authorList>
    </citation>
    <scope>IDENTIFICATION</scope>
</reference>
<dbReference type="HOGENOM" id="CLU_2726292_0_0_1"/>
<proteinExistence type="predicted"/>
<evidence type="ECO:0000313" key="2">
    <source>
        <dbReference type="Proteomes" id="UP000026961"/>
    </source>
</evidence>
<dbReference type="Gramene" id="OGLUM05G16020.1">
    <property type="protein sequence ID" value="OGLUM05G16020.1"/>
    <property type="gene ID" value="OGLUM05G16020"/>
</dbReference>
<organism evidence="1">
    <name type="scientific">Oryza glumipatula</name>
    <dbReference type="NCBI Taxonomy" id="40148"/>
    <lineage>
        <taxon>Eukaryota</taxon>
        <taxon>Viridiplantae</taxon>
        <taxon>Streptophyta</taxon>
        <taxon>Embryophyta</taxon>
        <taxon>Tracheophyta</taxon>
        <taxon>Spermatophyta</taxon>
        <taxon>Magnoliopsida</taxon>
        <taxon>Liliopsida</taxon>
        <taxon>Poales</taxon>
        <taxon>Poaceae</taxon>
        <taxon>BOP clade</taxon>
        <taxon>Oryzoideae</taxon>
        <taxon>Oryzeae</taxon>
        <taxon>Oryzinae</taxon>
        <taxon>Oryza</taxon>
    </lineage>
</organism>
<dbReference type="EnsemblPlants" id="OGLUM05G16020.1">
    <property type="protein sequence ID" value="OGLUM05G16020.1"/>
    <property type="gene ID" value="OGLUM05G16020"/>
</dbReference>
<sequence>MASARCGQTMAPSHLKSVYYGIHLTVSKTWEFNKAEYWKALCRSEETLLMETTAEKLKVTTTTLGAQRTGVG</sequence>
<dbReference type="AlphaFoldDB" id="A0A0D9ZYP6"/>
<evidence type="ECO:0000313" key="1">
    <source>
        <dbReference type="EnsemblPlants" id="OGLUM05G16020.1"/>
    </source>
</evidence>
<reference evidence="1" key="2">
    <citation type="submission" date="2018-05" db="EMBL/GenBank/DDBJ databases">
        <title>OgluRS3 (Oryza glumaepatula Reference Sequence Version 3).</title>
        <authorList>
            <person name="Zhang J."/>
            <person name="Kudrna D."/>
            <person name="Lee S."/>
            <person name="Talag J."/>
            <person name="Welchert J."/>
            <person name="Wing R.A."/>
        </authorList>
    </citation>
    <scope>NUCLEOTIDE SEQUENCE [LARGE SCALE GENOMIC DNA]</scope>
</reference>
<keyword evidence="2" id="KW-1185">Reference proteome</keyword>